<keyword evidence="1" id="KW-0812">Transmembrane</keyword>
<reference evidence="2 3" key="1">
    <citation type="submission" date="2023-07" db="EMBL/GenBank/DDBJ databases">
        <title>Sorghum-associated microbial communities from plants grown in Nebraska, USA.</title>
        <authorList>
            <person name="Schachtman D."/>
        </authorList>
    </citation>
    <scope>NUCLEOTIDE SEQUENCE [LARGE SCALE GENOMIC DNA]</scope>
    <source>
        <strain evidence="2 3">BE211</strain>
    </source>
</reference>
<gene>
    <name evidence="2" type="ORF">J2X07_002108</name>
</gene>
<dbReference type="RefSeq" id="WP_310258609.1">
    <property type="nucleotide sequence ID" value="NZ_JAVDWA010000003.1"/>
</dbReference>
<name>A0ABU1U113_9BACL</name>
<dbReference type="Pfam" id="PF19700">
    <property type="entry name" value="DUF6198"/>
    <property type="match status" value="1"/>
</dbReference>
<proteinExistence type="predicted"/>
<accession>A0ABU1U113</accession>
<organism evidence="2 3">
    <name type="scientific">Fictibacillus barbaricus</name>
    <dbReference type="NCBI Taxonomy" id="182136"/>
    <lineage>
        <taxon>Bacteria</taxon>
        <taxon>Bacillati</taxon>
        <taxon>Bacillota</taxon>
        <taxon>Bacilli</taxon>
        <taxon>Bacillales</taxon>
        <taxon>Fictibacillaceae</taxon>
        <taxon>Fictibacillus</taxon>
    </lineage>
</organism>
<dbReference type="InterPro" id="IPR038750">
    <property type="entry name" value="YczE/YyaS-like"/>
</dbReference>
<keyword evidence="3" id="KW-1185">Reference proteome</keyword>
<feature type="transmembrane region" description="Helical" evidence="1">
    <location>
        <begin position="106"/>
        <end position="123"/>
    </location>
</feature>
<protein>
    <submittedName>
        <fullName evidence="2">Membrane protein YczE</fullName>
    </submittedName>
</protein>
<feature type="transmembrane region" description="Helical" evidence="1">
    <location>
        <begin position="7"/>
        <end position="28"/>
    </location>
</feature>
<evidence type="ECO:0000256" key="1">
    <source>
        <dbReference type="SAM" id="Phobius"/>
    </source>
</evidence>
<dbReference type="EMBL" id="JAVDWA010000003">
    <property type="protein sequence ID" value="MDR7073122.1"/>
    <property type="molecule type" value="Genomic_DNA"/>
</dbReference>
<keyword evidence="1" id="KW-1133">Transmembrane helix</keyword>
<dbReference type="Proteomes" id="UP001258181">
    <property type="component" value="Unassembled WGS sequence"/>
</dbReference>
<evidence type="ECO:0000313" key="3">
    <source>
        <dbReference type="Proteomes" id="UP001258181"/>
    </source>
</evidence>
<feature type="transmembrane region" description="Helical" evidence="1">
    <location>
        <begin position="79"/>
        <end position="100"/>
    </location>
</feature>
<keyword evidence="1" id="KW-0472">Membrane</keyword>
<feature type="transmembrane region" description="Helical" evidence="1">
    <location>
        <begin position="34"/>
        <end position="58"/>
    </location>
</feature>
<evidence type="ECO:0000313" key="2">
    <source>
        <dbReference type="EMBL" id="MDR7073122.1"/>
    </source>
</evidence>
<sequence length="141" mass="16151">MSVILKSVSLAFVFGLFIDVFVHLHHLIYVPESMLFRILYMLIGINFVAIAVCIYFQLDSVYLPFDYLLQAFAKLKQSYTVGTIFCMSIPLSISILIILMQHHLKGIGIGTLLFVFGIGYLIDHYNKRIILKKVQNLDSQM</sequence>
<comment type="caution">
    <text evidence="2">The sequence shown here is derived from an EMBL/GenBank/DDBJ whole genome shotgun (WGS) entry which is preliminary data.</text>
</comment>